<dbReference type="Pfam" id="PF03734">
    <property type="entry name" value="YkuD"/>
    <property type="match status" value="1"/>
</dbReference>
<keyword evidence="3" id="KW-0808">Transferase</keyword>
<proteinExistence type="inferred from homology"/>
<dbReference type="InterPro" id="IPR038063">
    <property type="entry name" value="Transpep_catalytic_dom"/>
</dbReference>
<dbReference type="GO" id="GO:0009252">
    <property type="term" value="P:peptidoglycan biosynthetic process"/>
    <property type="evidence" value="ECO:0007669"/>
    <property type="project" value="UniProtKB-UniPathway"/>
</dbReference>
<evidence type="ECO:0000313" key="10">
    <source>
        <dbReference type="EMBL" id="QGY00120.1"/>
    </source>
</evidence>
<evidence type="ECO:0000256" key="3">
    <source>
        <dbReference type="ARBA" id="ARBA00022679"/>
    </source>
</evidence>
<dbReference type="SUPFAM" id="SSF141523">
    <property type="entry name" value="L,D-transpeptidase catalytic domain-like"/>
    <property type="match status" value="1"/>
</dbReference>
<dbReference type="InterPro" id="IPR005490">
    <property type="entry name" value="LD_TPept_cat_dom"/>
</dbReference>
<dbReference type="Gene3D" id="2.40.440.10">
    <property type="entry name" value="L,D-transpeptidase catalytic domain-like"/>
    <property type="match status" value="1"/>
</dbReference>
<reference evidence="11" key="1">
    <citation type="submission" date="2018-12" db="EMBL/GenBank/DDBJ databases">
        <title>Complete genome sequence of Roseovarius sp. MME-070.</title>
        <authorList>
            <person name="Nam Y.-D."/>
            <person name="Kang J."/>
            <person name="Chung W.-H."/>
            <person name="Park Y.S."/>
        </authorList>
    </citation>
    <scope>NUCLEOTIDE SEQUENCE [LARGE SCALE GENOMIC DNA]</scope>
    <source>
        <strain evidence="11">MME-070</strain>
    </source>
</reference>
<evidence type="ECO:0000256" key="6">
    <source>
        <dbReference type="ARBA" id="ARBA00023316"/>
    </source>
</evidence>
<dbReference type="UniPathway" id="UPA00219"/>
<keyword evidence="11" id="KW-1185">Reference proteome</keyword>
<dbReference type="CDD" id="cd16913">
    <property type="entry name" value="YkuD_like"/>
    <property type="match status" value="1"/>
</dbReference>
<gene>
    <name evidence="10" type="ORF">EI983_18360</name>
</gene>
<feature type="active site" description="Nucleophile" evidence="7">
    <location>
        <position position="152"/>
    </location>
</feature>
<organism evidence="10 11">
    <name type="scientific">Roseovarius faecimaris</name>
    <dbReference type="NCBI Taxonomy" id="2494550"/>
    <lineage>
        <taxon>Bacteria</taxon>
        <taxon>Pseudomonadati</taxon>
        <taxon>Pseudomonadota</taxon>
        <taxon>Alphaproteobacteria</taxon>
        <taxon>Rhodobacterales</taxon>
        <taxon>Roseobacteraceae</taxon>
        <taxon>Roseovarius</taxon>
    </lineage>
</organism>
<keyword evidence="6 7" id="KW-0961">Cell wall biogenesis/degradation</keyword>
<dbReference type="GO" id="GO:0071555">
    <property type="term" value="P:cell wall organization"/>
    <property type="evidence" value="ECO:0007669"/>
    <property type="project" value="UniProtKB-UniRule"/>
</dbReference>
<evidence type="ECO:0000256" key="4">
    <source>
        <dbReference type="ARBA" id="ARBA00022960"/>
    </source>
</evidence>
<sequence length="177" mass="19835">MRYSRRSALLITLAGLAGASSPSIAIAETSHSRPRFRAYSGPEVTDIVIAKKKRKMWLMSGDKVLKKYRIHLGFQPEGHKQFKGDGKTPEGTYRIDRRNPESDFYLSLGISYPNAQDVAFAKAHGKDPGGDIFIHGKPNKKRPKGRDWTAGCISVTNRQMEEIYAMVKDGTYVTIYP</sequence>
<keyword evidence="4 7" id="KW-0133">Cell shape</keyword>
<dbReference type="RefSeq" id="WP_157708800.1">
    <property type="nucleotide sequence ID" value="NZ_CP034348.1"/>
</dbReference>
<feature type="active site" description="Proton donor/acceptor" evidence="7">
    <location>
        <position position="135"/>
    </location>
</feature>
<dbReference type="AlphaFoldDB" id="A0A6I6ISS1"/>
<dbReference type="OrthoDB" id="9809748at2"/>
<keyword evidence="5 7" id="KW-0573">Peptidoglycan synthesis</keyword>
<accession>A0A6I6ISS1</accession>
<evidence type="ECO:0000256" key="5">
    <source>
        <dbReference type="ARBA" id="ARBA00022984"/>
    </source>
</evidence>
<name>A0A6I6ISS1_9RHOB</name>
<dbReference type="PANTHER" id="PTHR36699">
    <property type="entry name" value="LD-TRANSPEPTIDASE"/>
    <property type="match status" value="1"/>
</dbReference>
<comment type="similarity">
    <text evidence="2">Belongs to the YkuD family.</text>
</comment>
<comment type="pathway">
    <text evidence="1 7">Cell wall biogenesis; peptidoglycan biosynthesis.</text>
</comment>
<dbReference type="GO" id="GO:0008360">
    <property type="term" value="P:regulation of cell shape"/>
    <property type="evidence" value="ECO:0007669"/>
    <property type="project" value="UniProtKB-UniRule"/>
</dbReference>
<dbReference type="Proteomes" id="UP000428330">
    <property type="component" value="Chromosome"/>
</dbReference>
<feature type="signal peptide" evidence="8">
    <location>
        <begin position="1"/>
        <end position="27"/>
    </location>
</feature>
<feature type="chain" id="PRO_5026337684" description="L,D-TPase catalytic domain-containing protein" evidence="8">
    <location>
        <begin position="28"/>
        <end position="177"/>
    </location>
</feature>
<dbReference type="PROSITE" id="PS52029">
    <property type="entry name" value="LD_TPASE"/>
    <property type="match status" value="1"/>
</dbReference>
<feature type="domain" description="L,D-TPase catalytic" evidence="9">
    <location>
        <begin position="45"/>
        <end position="176"/>
    </location>
</feature>
<protein>
    <recommendedName>
        <fullName evidence="9">L,D-TPase catalytic domain-containing protein</fullName>
    </recommendedName>
</protein>
<dbReference type="PANTHER" id="PTHR36699:SF1">
    <property type="entry name" value="L,D-TRANSPEPTIDASE YAFK-RELATED"/>
    <property type="match status" value="1"/>
</dbReference>
<evidence type="ECO:0000259" key="9">
    <source>
        <dbReference type="PROSITE" id="PS52029"/>
    </source>
</evidence>
<evidence type="ECO:0000256" key="7">
    <source>
        <dbReference type="PROSITE-ProRule" id="PRU01373"/>
    </source>
</evidence>
<dbReference type="GO" id="GO:0016740">
    <property type="term" value="F:transferase activity"/>
    <property type="evidence" value="ECO:0007669"/>
    <property type="project" value="UniProtKB-KW"/>
</dbReference>
<dbReference type="GO" id="GO:0004180">
    <property type="term" value="F:carboxypeptidase activity"/>
    <property type="evidence" value="ECO:0007669"/>
    <property type="project" value="UniProtKB-ARBA"/>
</dbReference>
<evidence type="ECO:0000256" key="2">
    <source>
        <dbReference type="ARBA" id="ARBA00005992"/>
    </source>
</evidence>
<dbReference type="EMBL" id="CP034348">
    <property type="protein sequence ID" value="QGY00120.1"/>
    <property type="molecule type" value="Genomic_DNA"/>
</dbReference>
<keyword evidence="8" id="KW-0732">Signal</keyword>
<evidence type="ECO:0000256" key="8">
    <source>
        <dbReference type="SAM" id="SignalP"/>
    </source>
</evidence>
<dbReference type="KEGG" id="rom:EI983_18360"/>
<evidence type="ECO:0000256" key="1">
    <source>
        <dbReference type="ARBA" id="ARBA00004752"/>
    </source>
</evidence>
<evidence type="ECO:0000313" key="11">
    <source>
        <dbReference type="Proteomes" id="UP000428330"/>
    </source>
</evidence>